<accession>M1PZQ6</accession>
<dbReference type="AlphaFoldDB" id="M1PZQ6"/>
<dbReference type="EMBL" id="CP004144">
    <property type="protein sequence ID" value="AGF95480.1"/>
    <property type="molecule type" value="Genomic_DNA"/>
</dbReference>
<dbReference type="BioCyc" id="MMAZ1236903:G139K-20-MONOMER"/>
<organism evidence="1 2">
    <name type="scientific">Methanosarcina mazei Tuc01</name>
    <dbReference type="NCBI Taxonomy" id="1236903"/>
    <lineage>
        <taxon>Archaea</taxon>
        <taxon>Methanobacteriati</taxon>
        <taxon>Methanobacteriota</taxon>
        <taxon>Stenosarchaea group</taxon>
        <taxon>Methanomicrobia</taxon>
        <taxon>Methanosarcinales</taxon>
        <taxon>Methanosarcinaceae</taxon>
        <taxon>Methanosarcina</taxon>
    </lineage>
</organism>
<dbReference type="HOGENOM" id="CLU_3338429_0_0_2"/>
<sequence>MAVFKSKITDHMTYWLCEVILLKLQKVTGKKYISYPG</sequence>
<evidence type="ECO:0000313" key="1">
    <source>
        <dbReference type="EMBL" id="AGF95480.1"/>
    </source>
</evidence>
<gene>
    <name evidence="1" type="ORF">MmTuc01_0020</name>
</gene>
<dbReference type="Proteomes" id="UP000011718">
    <property type="component" value="Chromosome"/>
</dbReference>
<proteinExistence type="predicted"/>
<name>M1PZQ6_METMZ</name>
<protein>
    <submittedName>
        <fullName evidence="1">Uncharacterized protein</fullName>
    </submittedName>
</protein>
<reference evidence="1 2" key="1">
    <citation type="journal article" date="2013" name="Genome Announc.">
        <title>Complete Genome of a Methanosarcina mazei Strain Isolated from Sediment Samples from an Amazonian Flooded Area.</title>
        <authorList>
            <person name="Assis das Gracas D."/>
            <person name="Thiago Juca Ramos R."/>
            <person name="Vieira Araujo A.C."/>
            <person name="Zahlouth R."/>
            <person name="Ribeiro Carneiro A."/>
            <person name="Souza Lopes T."/>
            <person name="Azevedo Barauna R."/>
            <person name="Azevedo V."/>
            <person name="Cruz Schneider M.P."/>
            <person name="Pellizari V.H."/>
            <person name="Silva A."/>
        </authorList>
    </citation>
    <scope>NUCLEOTIDE SEQUENCE [LARGE SCALE GENOMIC DNA]</scope>
    <source>
        <strain evidence="1 2">Tuc01</strain>
    </source>
</reference>
<dbReference type="KEGG" id="mmaz:MmTuc01_0020"/>
<evidence type="ECO:0000313" key="2">
    <source>
        <dbReference type="Proteomes" id="UP000011718"/>
    </source>
</evidence>